<comment type="similarity">
    <text evidence="2">Belongs to the Mediator complex subunit 16 family.</text>
</comment>
<evidence type="ECO:0000256" key="5">
    <source>
        <dbReference type="ARBA" id="ARBA00023163"/>
    </source>
</evidence>
<feature type="compositionally biased region" description="Polar residues" evidence="7">
    <location>
        <begin position="640"/>
        <end position="650"/>
    </location>
</feature>
<keyword evidence="5" id="KW-0804">Transcription</keyword>
<accession>L1ILK8</accession>
<reference evidence="9" key="3">
    <citation type="submission" date="2015-06" db="UniProtKB">
        <authorList>
            <consortium name="EnsemblProtists"/>
        </authorList>
    </citation>
    <scope>IDENTIFICATION</scope>
</reference>
<evidence type="ECO:0000256" key="1">
    <source>
        <dbReference type="ARBA" id="ARBA00004123"/>
    </source>
</evidence>
<evidence type="ECO:0000256" key="6">
    <source>
        <dbReference type="ARBA" id="ARBA00023242"/>
    </source>
</evidence>
<feature type="compositionally biased region" description="Low complexity" evidence="7">
    <location>
        <begin position="155"/>
        <end position="166"/>
    </location>
</feature>
<name>L1ILK8_GUITC</name>
<gene>
    <name evidence="8" type="ORF">GUITHDRAFT_116724</name>
</gene>
<organism evidence="8">
    <name type="scientific">Guillardia theta (strain CCMP2712)</name>
    <name type="common">Cryptophyte</name>
    <dbReference type="NCBI Taxonomy" id="905079"/>
    <lineage>
        <taxon>Eukaryota</taxon>
        <taxon>Cryptophyceae</taxon>
        <taxon>Pyrenomonadales</taxon>
        <taxon>Geminigeraceae</taxon>
        <taxon>Guillardia</taxon>
    </lineage>
</organism>
<feature type="region of interest" description="Disordered" evidence="7">
    <location>
        <begin position="630"/>
        <end position="673"/>
    </location>
</feature>
<reference evidence="10" key="2">
    <citation type="submission" date="2012-11" db="EMBL/GenBank/DDBJ databases">
        <authorList>
            <person name="Kuo A."/>
            <person name="Curtis B.A."/>
            <person name="Tanifuji G."/>
            <person name="Burki F."/>
            <person name="Gruber A."/>
            <person name="Irimia M."/>
            <person name="Maruyama S."/>
            <person name="Arias M.C."/>
            <person name="Ball S.G."/>
            <person name="Gile G.H."/>
            <person name="Hirakawa Y."/>
            <person name="Hopkins J.F."/>
            <person name="Rensing S.A."/>
            <person name="Schmutz J."/>
            <person name="Symeonidi A."/>
            <person name="Elias M."/>
            <person name="Eveleigh R.J."/>
            <person name="Herman E.K."/>
            <person name="Klute M.J."/>
            <person name="Nakayama T."/>
            <person name="Obornik M."/>
            <person name="Reyes-Prieto A."/>
            <person name="Armbrust E.V."/>
            <person name="Aves S.J."/>
            <person name="Beiko R.G."/>
            <person name="Coutinho P."/>
            <person name="Dacks J.B."/>
            <person name="Durnford D.G."/>
            <person name="Fast N.M."/>
            <person name="Green B.R."/>
            <person name="Grisdale C."/>
            <person name="Hempe F."/>
            <person name="Henrissat B."/>
            <person name="Hoppner M.P."/>
            <person name="Ishida K.-I."/>
            <person name="Kim E."/>
            <person name="Koreny L."/>
            <person name="Kroth P.G."/>
            <person name="Liu Y."/>
            <person name="Malik S.-B."/>
            <person name="Maier U.G."/>
            <person name="McRose D."/>
            <person name="Mock T."/>
            <person name="Neilson J.A."/>
            <person name="Onodera N.T."/>
            <person name="Poole A.M."/>
            <person name="Pritham E.J."/>
            <person name="Richards T.A."/>
            <person name="Rocap G."/>
            <person name="Roy S.W."/>
            <person name="Sarai C."/>
            <person name="Schaack S."/>
            <person name="Shirato S."/>
            <person name="Slamovits C.H."/>
            <person name="Spencer D.F."/>
            <person name="Suzuki S."/>
            <person name="Worden A.Z."/>
            <person name="Zauner S."/>
            <person name="Barry K."/>
            <person name="Bell C."/>
            <person name="Bharti A.K."/>
            <person name="Crow J.A."/>
            <person name="Grimwood J."/>
            <person name="Kramer R."/>
            <person name="Lindquist E."/>
            <person name="Lucas S."/>
            <person name="Salamov A."/>
            <person name="McFadden G.I."/>
            <person name="Lane C.E."/>
            <person name="Keeling P.J."/>
            <person name="Gray M.W."/>
            <person name="Grigoriev I.V."/>
            <person name="Archibald J.M."/>
        </authorList>
    </citation>
    <scope>NUCLEOTIDE SEQUENCE</scope>
    <source>
        <strain evidence="10">CCMP2712</strain>
    </source>
</reference>
<keyword evidence="3" id="KW-0805">Transcription regulation</keyword>
<evidence type="ECO:0008006" key="11">
    <source>
        <dbReference type="Google" id="ProtNLM"/>
    </source>
</evidence>
<sequence>MPMREIYSLNLPGPPPDGPFMDPKQVVSACCWSDDGLLAFAMNSNKPQGYRGKLGYTSSPSIYVLHVDRPERHSMLCGGHEHDISHLSWAPAQMGLVLMSADSRSCICVWKPVKGLINRWVLHHRLSFSSTQLVHWLNTGPVYSLPPPFSSGNPATAAQQTQSASQNTKGYDGKYRRDVARRDAPTPQGQANAQSKSSEFVFKTPPGCLCFFALSRYGEARVFLELSNSLHGTEWASASTQLSTLELPESLVRTSARSTSSSSSAEATSNQAVLFVQSATAIIRDKALMIAVADESQIVIFYIKCRFHPLKVTSFPHTRTQLKSDIRLFPLSKGQWAAPQLLLMSFNPTKSDELYLIYQTVSGGGRNSSEFGSQDIIRLERLKLSHRSKSANVNQANASMVEVVEMAHPWALDKTATPQSIASHIVHQLEVSLAKLSEAWDALIALGGIMTSHPMAFSIMENVVKLLRENNKQMPDNQRRFYRHAYEIMTIKIHSMSAEHQFLCTSSEARLLLFYLLDCFRFALPVMPRGDQAAQRANAGVSPASTSRLKALCSDMMLTMGESIVGLTVWNLKHATTNIIKSEKSRQAQQAGGADTSAASRMLFGKYFLLDPEALTFTRDLLSYYLKKLRDSQPKEPKDTSASGADNSGNTVAAPPPPPTPTVHAPPPVDDLSSMDVVMDPMGTDMGTSTMILDSDIQTTSLPYDESDIKYLIEIIENILNAHKVPRNASGTEQNPQTVADKHRMFKEILAQNKVDPEIGLPEKLNARFSKPGFDQESLQNFLCLAMPQPGFLSKACGYYKMDLIDRQDDTVQTHGLPFKPLEKKRTFDEYTAEELTGGSSDANPGKRRALDVLTRMRVNGNPTRECTATGRVTSAQLGNPLYDRWMYACPVSSGKWRAPLEWDWEFQGSQSEEAVTYLQAPPP</sequence>
<comment type="subcellular location">
    <subcellularLocation>
        <location evidence="1">Nucleus</location>
    </subcellularLocation>
</comment>
<dbReference type="PANTHER" id="PTHR13224">
    <property type="entry name" value="THYROID HORMONE RECEPTOR-ASSOCIATED PROTEIN-RELATED"/>
    <property type="match status" value="1"/>
</dbReference>
<dbReference type="GeneID" id="17293910"/>
<dbReference type="Proteomes" id="UP000011087">
    <property type="component" value="Unassembled WGS sequence"/>
</dbReference>
<evidence type="ECO:0000256" key="7">
    <source>
        <dbReference type="SAM" id="MobiDB-lite"/>
    </source>
</evidence>
<dbReference type="PaxDb" id="55529-EKX37148"/>
<keyword evidence="10" id="KW-1185">Reference proteome</keyword>
<keyword evidence="4" id="KW-0010">Activator</keyword>
<dbReference type="InterPro" id="IPR036322">
    <property type="entry name" value="WD40_repeat_dom_sf"/>
</dbReference>
<evidence type="ECO:0000313" key="8">
    <source>
        <dbReference type="EMBL" id="EKX37148.1"/>
    </source>
</evidence>
<reference evidence="8 10" key="1">
    <citation type="journal article" date="2012" name="Nature">
        <title>Algal genomes reveal evolutionary mosaicism and the fate of nucleomorphs.</title>
        <authorList>
            <consortium name="DOE Joint Genome Institute"/>
            <person name="Curtis B.A."/>
            <person name="Tanifuji G."/>
            <person name="Burki F."/>
            <person name="Gruber A."/>
            <person name="Irimia M."/>
            <person name="Maruyama S."/>
            <person name="Arias M.C."/>
            <person name="Ball S.G."/>
            <person name="Gile G.H."/>
            <person name="Hirakawa Y."/>
            <person name="Hopkins J.F."/>
            <person name="Kuo A."/>
            <person name="Rensing S.A."/>
            <person name="Schmutz J."/>
            <person name="Symeonidi A."/>
            <person name="Elias M."/>
            <person name="Eveleigh R.J."/>
            <person name="Herman E.K."/>
            <person name="Klute M.J."/>
            <person name="Nakayama T."/>
            <person name="Obornik M."/>
            <person name="Reyes-Prieto A."/>
            <person name="Armbrust E.V."/>
            <person name="Aves S.J."/>
            <person name="Beiko R.G."/>
            <person name="Coutinho P."/>
            <person name="Dacks J.B."/>
            <person name="Durnford D.G."/>
            <person name="Fast N.M."/>
            <person name="Green B.R."/>
            <person name="Grisdale C.J."/>
            <person name="Hempel F."/>
            <person name="Henrissat B."/>
            <person name="Hoppner M.P."/>
            <person name="Ishida K."/>
            <person name="Kim E."/>
            <person name="Koreny L."/>
            <person name="Kroth P.G."/>
            <person name="Liu Y."/>
            <person name="Malik S.B."/>
            <person name="Maier U.G."/>
            <person name="McRose D."/>
            <person name="Mock T."/>
            <person name="Neilson J.A."/>
            <person name="Onodera N.T."/>
            <person name="Poole A.M."/>
            <person name="Pritham E.J."/>
            <person name="Richards T.A."/>
            <person name="Rocap G."/>
            <person name="Roy S.W."/>
            <person name="Sarai C."/>
            <person name="Schaack S."/>
            <person name="Shirato S."/>
            <person name="Slamovits C.H."/>
            <person name="Spencer D.F."/>
            <person name="Suzuki S."/>
            <person name="Worden A.Z."/>
            <person name="Zauner S."/>
            <person name="Barry K."/>
            <person name="Bell C."/>
            <person name="Bharti A.K."/>
            <person name="Crow J.A."/>
            <person name="Grimwood J."/>
            <person name="Kramer R."/>
            <person name="Lindquist E."/>
            <person name="Lucas S."/>
            <person name="Salamov A."/>
            <person name="McFadden G.I."/>
            <person name="Lane C.E."/>
            <person name="Keeling P.J."/>
            <person name="Gray M.W."/>
            <person name="Grigoriev I.V."/>
            <person name="Archibald J.M."/>
        </authorList>
    </citation>
    <scope>NUCLEOTIDE SEQUENCE</scope>
    <source>
        <strain evidence="8 10">CCMP2712</strain>
    </source>
</reference>
<proteinExistence type="inferred from homology"/>
<dbReference type="OrthoDB" id="10596747at2759"/>
<feature type="compositionally biased region" description="Pro residues" evidence="7">
    <location>
        <begin position="654"/>
        <end position="669"/>
    </location>
</feature>
<feature type="region of interest" description="Disordered" evidence="7">
    <location>
        <begin position="148"/>
        <end position="173"/>
    </location>
</feature>
<dbReference type="InterPro" id="IPR048338">
    <property type="entry name" value="Mediator_Med16"/>
</dbReference>
<dbReference type="EnsemblProtists" id="EKX37148">
    <property type="protein sequence ID" value="EKX37148"/>
    <property type="gene ID" value="GUITHDRAFT_116724"/>
</dbReference>
<keyword evidence="6" id="KW-0539">Nucleus</keyword>
<evidence type="ECO:0000313" key="9">
    <source>
        <dbReference type="EnsemblProtists" id="EKX37148"/>
    </source>
</evidence>
<feature type="compositionally biased region" description="Basic and acidic residues" evidence="7">
    <location>
        <begin position="630"/>
        <end position="639"/>
    </location>
</feature>
<dbReference type="KEGG" id="gtt:GUITHDRAFT_116724"/>
<evidence type="ECO:0000256" key="4">
    <source>
        <dbReference type="ARBA" id="ARBA00023159"/>
    </source>
</evidence>
<dbReference type="HOGENOM" id="CLU_316051_0_0_1"/>
<protein>
    <recommendedName>
        <fullName evidence="11">Mediator complex subunit 16</fullName>
    </recommendedName>
</protein>
<dbReference type="AlphaFoldDB" id="L1ILK8"/>
<dbReference type="GO" id="GO:0016592">
    <property type="term" value="C:mediator complex"/>
    <property type="evidence" value="ECO:0007669"/>
    <property type="project" value="TreeGrafter"/>
</dbReference>
<dbReference type="GO" id="GO:0045893">
    <property type="term" value="P:positive regulation of DNA-templated transcription"/>
    <property type="evidence" value="ECO:0007669"/>
    <property type="project" value="TreeGrafter"/>
</dbReference>
<evidence type="ECO:0000313" key="10">
    <source>
        <dbReference type="Proteomes" id="UP000011087"/>
    </source>
</evidence>
<dbReference type="RefSeq" id="XP_005824128.1">
    <property type="nucleotide sequence ID" value="XM_005824071.1"/>
</dbReference>
<evidence type="ECO:0000256" key="2">
    <source>
        <dbReference type="ARBA" id="ARBA00006543"/>
    </source>
</evidence>
<dbReference type="SUPFAM" id="SSF50978">
    <property type="entry name" value="WD40 repeat-like"/>
    <property type="match status" value="1"/>
</dbReference>
<dbReference type="PANTHER" id="PTHR13224:SF6">
    <property type="entry name" value="MEDIATOR OF RNA POLYMERASE II TRANSCRIPTION SUBUNIT 16"/>
    <property type="match status" value="1"/>
</dbReference>
<evidence type="ECO:0000256" key="3">
    <source>
        <dbReference type="ARBA" id="ARBA00023015"/>
    </source>
</evidence>
<dbReference type="EMBL" id="JH993063">
    <property type="protein sequence ID" value="EKX37148.1"/>
    <property type="molecule type" value="Genomic_DNA"/>
</dbReference>